<dbReference type="InterPro" id="IPR015943">
    <property type="entry name" value="WD40/YVTN_repeat-like_dom_sf"/>
</dbReference>
<feature type="signal peptide" evidence="1">
    <location>
        <begin position="1"/>
        <end position="23"/>
    </location>
</feature>
<name>A0A9X2FEM9_9BACT</name>
<dbReference type="InterPro" id="IPR002372">
    <property type="entry name" value="PQQ_rpt_dom"/>
</dbReference>
<dbReference type="EMBL" id="JAMXLR010000091">
    <property type="protein sequence ID" value="MCO6047304.1"/>
    <property type="molecule type" value="Genomic_DNA"/>
</dbReference>
<dbReference type="SUPFAM" id="SSF50998">
    <property type="entry name" value="Quinoprotein alcohol dehydrogenase-like"/>
    <property type="match status" value="1"/>
</dbReference>
<dbReference type="PANTHER" id="PTHR34512">
    <property type="entry name" value="CELL SURFACE PROTEIN"/>
    <property type="match status" value="1"/>
</dbReference>
<keyword evidence="1" id="KW-0732">Signal</keyword>
<comment type="caution">
    <text evidence="3">The sequence shown here is derived from an EMBL/GenBank/DDBJ whole genome shotgun (WGS) entry which is preliminary data.</text>
</comment>
<reference evidence="3" key="1">
    <citation type="submission" date="2022-06" db="EMBL/GenBank/DDBJ databases">
        <title>Aeoliella straminimaris, a novel planctomycete from sediments.</title>
        <authorList>
            <person name="Vitorino I.R."/>
            <person name="Lage O.M."/>
        </authorList>
    </citation>
    <scope>NUCLEOTIDE SEQUENCE</scope>
    <source>
        <strain evidence="3">ICT_H6.2</strain>
    </source>
</reference>
<dbReference type="InterPro" id="IPR018391">
    <property type="entry name" value="PQQ_b-propeller_rpt"/>
</dbReference>
<dbReference type="InterPro" id="IPR011047">
    <property type="entry name" value="Quinoprotein_ADH-like_sf"/>
</dbReference>
<evidence type="ECO:0000313" key="3">
    <source>
        <dbReference type="EMBL" id="MCO6047304.1"/>
    </source>
</evidence>
<dbReference type="PANTHER" id="PTHR34512:SF30">
    <property type="entry name" value="OUTER MEMBRANE PROTEIN ASSEMBLY FACTOR BAMB"/>
    <property type="match status" value="1"/>
</dbReference>
<dbReference type="SMART" id="SM00564">
    <property type="entry name" value="PQQ"/>
    <property type="match status" value="3"/>
</dbReference>
<keyword evidence="4" id="KW-1185">Reference proteome</keyword>
<feature type="domain" description="Pyrrolo-quinoline quinone repeat" evidence="2">
    <location>
        <begin position="241"/>
        <end position="405"/>
    </location>
</feature>
<evidence type="ECO:0000259" key="2">
    <source>
        <dbReference type="Pfam" id="PF13360"/>
    </source>
</evidence>
<dbReference type="Pfam" id="PF13360">
    <property type="entry name" value="PQQ_2"/>
    <property type="match status" value="2"/>
</dbReference>
<dbReference type="AlphaFoldDB" id="A0A9X2FEM9"/>
<dbReference type="Gene3D" id="2.130.10.10">
    <property type="entry name" value="YVTN repeat-like/Quinoprotein amine dehydrogenase"/>
    <property type="match status" value="2"/>
</dbReference>
<sequence>MKNKYALVAIGLLLVAAISPTLASDWRAFRGPDGSSYAATDAKLPDTFDIESGENVAWQTKLPGRGVSGPVVTGGRVLITSSSGVNRDRLHVVAIDDESGEQLWHRQFWATGRTLCHPSSANAAPTPATDGERVFAFYSSNDLACFDLDGNMQWFRGLVLDHPGLGNDVGMASSPVVAGDVVVVQCDCQANSFAAAFDCKTGEERWSIERPASANWASPVAMDVMVEGKPVPAVLFQSREGLVAHAADNGRLLWKYGMGCSSIPSAAGGDGVVYVPTGGGLSAIATSADHTGERQLWKDSSLKCGNASPIVSSAGLLVLSSAGVLNCVSPEDQEAVWRKRRLGGRFWATPVAAGDRLYALSDAGEVIIVDLAEGKVLNKCSLGKDQATFGSPAMADGALYLRSHDYVWKIAAE</sequence>
<protein>
    <submittedName>
        <fullName evidence="3">PQQ-binding-like beta-propeller repeat protein</fullName>
    </submittedName>
</protein>
<dbReference type="RefSeq" id="WP_252855417.1">
    <property type="nucleotide sequence ID" value="NZ_JAMXLR010000091.1"/>
</dbReference>
<evidence type="ECO:0000313" key="4">
    <source>
        <dbReference type="Proteomes" id="UP001155241"/>
    </source>
</evidence>
<organism evidence="3 4">
    <name type="scientific">Aeoliella straminimaris</name>
    <dbReference type="NCBI Taxonomy" id="2954799"/>
    <lineage>
        <taxon>Bacteria</taxon>
        <taxon>Pseudomonadati</taxon>
        <taxon>Planctomycetota</taxon>
        <taxon>Planctomycetia</taxon>
        <taxon>Pirellulales</taxon>
        <taxon>Lacipirellulaceae</taxon>
        <taxon>Aeoliella</taxon>
    </lineage>
</organism>
<feature type="domain" description="Pyrrolo-quinoline quinone repeat" evidence="2">
    <location>
        <begin position="47"/>
        <end position="214"/>
    </location>
</feature>
<feature type="chain" id="PRO_5040876798" evidence="1">
    <location>
        <begin position="24"/>
        <end position="413"/>
    </location>
</feature>
<evidence type="ECO:0000256" key="1">
    <source>
        <dbReference type="SAM" id="SignalP"/>
    </source>
</evidence>
<gene>
    <name evidence="3" type="ORF">NG895_25670</name>
</gene>
<proteinExistence type="predicted"/>
<accession>A0A9X2FEM9</accession>
<dbReference type="Proteomes" id="UP001155241">
    <property type="component" value="Unassembled WGS sequence"/>
</dbReference>